<dbReference type="EMBL" id="JAIRAU010000036">
    <property type="protein sequence ID" value="MBZ5712856.1"/>
    <property type="molecule type" value="Genomic_DNA"/>
</dbReference>
<protein>
    <recommendedName>
        <fullName evidence="5">Lipoprotein</fullName>
    </recommendedName>
</protein>
<comment type="caution">
    <text evidence="3">The sequence shown here is derived from an EMBL/GenBank/DDBJ whole genome shotgun (WGS) entry which is preliminary data.</text>
</comment>
<evidence type="ECO:0000313" key="4">
    <source>
        <dbReference type="Proteomes" id="UP001139031"/>
    </source>
</evidence>
<organism evidence="3 4">
    <name type="scientific">Nannocystis pusilla</name>
    <dbReference type="NCBI Taxonomy" id="889268"/>
    <lineage>
        <taxon>Bacteria</taxon>
        <taxon>Pseudomonadati</taxon>
        <taxon>Myxococcota</taxon>
        <taxon>Polyangia</taxon>
        <taxon>Nannocystales</taxon>
        <taxon>Nannocystaceae</taxon>
        <taxon>Nannocystis</taxon>
    </lineage>
</organism>
<sequence>MRITFVQGALAPALLVLVCGAALGCPGKDGEDTDTDVTTDATLGTTTGTDGASAPSTTIEPTTTDATGTTEDTLGTTTMEVDSRCECVETWSFGSDSYSCVKGSCGILNGRCEGGDPDTGDGECVFTGVSEEKIDCALDRLIAGEVGFGAEWSYTSNGGFTSSGGWVTIVDSDRTAVMRRWWWLDLGGEETSAGLVRLKDAAYFEGCKAEPDLEARFDCLIGWTDDEPDALCDEEGTASDI</sequence>
<name>A0ABS7TXH3_9BACT</name>
<accession>A0ABS7TXH3</accession>
<evidence type="ECO:0000256" key="2">
    <source>
        <dbReference type="SAM" id="SignalP"/>
    </source>
</evidence>
<evidence type="ECO:0008006" key="5">
    <source>
        <dbReference type="Google" id="ProtNLM"/>
    </source>
</evidence>
<evidence type="ECO:0000256" key="1">
    <source>
        <dbReference type="SAM" id="MobiDB-lite"/>
    </source>
</evidence>
<reference evidence="3" key="1">
    <citation type="submission" date="2021-08" db="EMBL/GenBank/DDBJ databases">
        <authorList>
            <person name="Stevens D.C."/>
        </authorList>
    </citation>
    <scope>NUCLEOTIDE SEQUENCE</scope>
    <source>
        <strain evidence="3">DSM 53165</strain>
    </source>
</reference>
<keyword evidence="2" id="KW-0732">Signal</keyword>
<feature type="region of interest" description="Disordered" evidence="1">
    <location>
        <begin position="29"/>
        <end position="73"/>
    </location>
</feature>
<dbReference type="RefSeq" id="WP_224194611.1">
    <property type="nucleotide sequence ID" value="NZ_JAIRAU010000036.1"/>
</dbReference>
<dbReference type="PROSITE" id="PS51257">
    <property type="entry name" value="PROKAR_LIPOPROTEIN"/>
    <property type="match status" value="1"/>
</dbReference>
<feature type="chain" id="PRO_5047370254" description="Lipoprotein" evidence="2">
    <location>
        <begin position="25"/>
        <end position="241"/>
    </location>
</feature>
<feature type="compositionally biased region" description="Low complexity" evidence="1">
    <location>
        <begin position="38"/>
        <end position="73"/>
    </location>
</feature>
<evidence type="ECO:0000313" key="3">
    <source>
        <dbReference type="EMBL" id="MBZ5712856.1"/>
    </source>
</evidence>
<proteinExistence type="predicted"/>
<dbReference type="Proteomes" id="UP001139031">
    <property type="component" value="Unassembled WGS sequence"/>
</dbReference>
<feature type="signal peptide" evidence="2">
    <location>
        <begin position="1"/>
        <end position="24"/>
    </location>
</feature>
<gene>
    <name evidence="3" type="ORF">K7C98_26755</name>
</gene>
<keyword evidence="4" id="KW-1185">Reference proteome</keyword>